<keyword evidence="9" id="KW-0735">Signal-anchor</keyword>
<keyword evidence="11" id="KW-0472">Membrane</keyword>
<evidence type="ECO:0000313" key="14">
    <source>
        <dbReference type="Proteomes" id="UP001172673"/>
    </source>
</evidence>
<keyword evidence="5" id="KW-0328">Glycosyltransferase</keyword>
<dbReference type="EC" id="2.4.1.122" evidence="4"/>
<dbReference type="PANTHER" id="PTHR23033:SF43">
    <property type="entry name" value="APPLE DOMAIN-CONTAINING PROTEIN"/>
    <property type="match status" value="1"/>
</dbReference>
<evidence type="ECO:0000256" key="10">
    <source>
        <dbReference type="ARBA" id="ARBA00022989"/>
    </source>
</evidence>
<reference evidence="13" key="1">
    <citation type="submission" date="2022-10" db="EMBL/GenBank/DDBJ databases">
        <title>Culturing micro-colonial fungi from biological soil crusts in the Mojave desert and describing Neophaeococcomyces mojavensis, and introducing the new genera and species Taxawa tesnikishii.</title>
        <authorList>
            <person name="Kurbessoian T."/>
            <person name="Stajich J.E."/>
        </authorList>
    </citation>
    <scope>NUCLEOTIDE SEQUENCE</scope>
    <source>
        <strain evidence="13">TK_41</strain>
    </source>
</reference>
<evidence type="ECO:0000256" key="6">
    <source>
        <dbReference type="ARBA" id="ARBA00022679"/>
    </source>
</evidence>
<dbReference type="Pfam" id="PF02434">
    <property type="entry name" value="Fringe"/>
    <property type="match status" value="1"/>
</dbReference>
<keyword evidence="7" id="KW-0812">Transmembrane</keyword>
<evidence type="ECO:0000256" key="11">
    <source>
        <dbReference type="ARBA" id="ARBA00023136"/>
    </source>
</evidence>
<keyword evidence="10" id="KW-1133">Transmembrane helix</keyword>
<comment type="subcellular location">
    <subcellularLocation>
        <location evidence="1">Membrane</location>
        <topology evidence="1">Single-pass type II membrane protein</topology>
    </subcellularLocation>
</comment>
<evidence type="ECO:0000256" key="7">
    <source>
        <dbReference type="ARBA" id="ARBA00022692"/>
    </source>
</evidence>
<dbReference type="PANTHER" id="PTHR23033">
    <property type="entry name" value="BETA1,3-GALACTOSYLTRANSFERASE"/>
    <property type="match status" value="1"/>
</dbReference>
<dbReference type="Proteomes" id="UP001172673">
    <property type="component" value="Unassembled WGS sequence"/>
</dbReference>
<evidence type="ECO:0000256" key="3">
    <source>
        <dbReference type="ARBA" id="ARBA00006462"/>
    </source>
</evidence>
<evidence type="ECO:0000313" key="13">
    <source>
        <dbReference type="EMBL" id="KAJ9605054.1"/>
    </source>
</evidence>
<dbReference type="GO" id="GO:0000166">
    <property type="term" value="F:nucleotide binding"/>
    <property type="evidence" value="ECO:0007669"/>
    <property type="project" value="UniProtKB-KW"/>
</dbReference>
<evidence type="ECO:0000256" key="1">
    <source>
        <dbReference type="ARBA" id="ARBA00004606"/>
    </source>
</evidence>
<dbReference type="InterPro" id="IPR003378">
    <property type="entry name" value="Fringe-like_glycosylTrfase"/>
</dbReference>
<dbReference type="EMBL" id="JAPDRK010000017">
    <property type="protein sequence ID" value="KAJ9605054.1"/>
    <property type="molecule type" value="Genomic_DNA"/>
</dbReference>
<dbReference type="GO" id="GO:0016263">
    <property type="term" value="F:glycoprotein-N-acetylgalactosamine 3-beta-galactosyltransferase activity"/>
    <property type="evidence" value="ECO:0007669"/>
    <property type="project" value="UniProtKB-EC"/>
</dbReference>
<dbReference type="AlphaFoldDB" id="A0AA38X1H5"/>
<evidence type="ECO:0000256" key="4">
    <source>
        <dbReference type="ARBA" id="ARBA00012557"/>
    </source>
</evidence>
<organism evidence="13 14">
    <name type="scientific">Cladophialophora chaetospira</name>
    <dbReference type="NCBI Taxonomy" id="386627"/>
    <lineage>
        <taxon>Eukaryota</taxon>
        <taxon>Fungi</taxon>
        <taxon>Dikarya</taxon>
        <taxon>Ascomycota</taxon>
        <taxon>Pezizomycotina</taxon>
        <taxon>Eurotiomycetes</taxon>
        <taxon>Chaetothyriomycetidae</taxon>
        <taxon>Chaetothyriales</taxon>
        <taxon>Herpotrichiellaceae</taxon>
        <taxon>Cladophialophora</taxon>
    </lineage>
</organism>
<evidence type="ECO:0000256" key="8">
    <source>
        <dbReference type="ARBA" id="ARBA00022741"/>
    </source>
</evidence>
<comment type="pathway">
    <text evidence="2">Protein modification; protein glycosylation.</text>
</comment>
<keyword evidence="6" id="KW-0808">Transferase</keyword>
<feature type="domain" description="Fringe-like glycosyltransferase" evidence="12">
    <location>
        <begin position="192"/>
        <end position="295"/>
    </location>
</feature>
<accession>A0AA38X1H5</accession>
<keyword evidence="8" id="KW-0547">Nucleotide-binding</keyword>
<keyword evidence="14" id="KW-1185">Reference proteome</keyword>
<dbReference type="Gene3D" id="3.90.550.50">
    <property type="match status" value="1"/>
</dbReference>
<dbReference type="InterPro" id="IPR026050">
    <property type="entry name" value="C1GALT1/C1GALT1_chp1"/>
</dbReference>
<gene>
    <name evidence="13" type="ORF">H2200_010444</name>
</gene>
<sequence length="346" mass="39367">MVSWLRLYYFQPLCLLKLWWFTTLLLLNIYHNAILRDAVVTVTSPLLKVSIPSPPETYNDSTLPIFPPIIEPLDGSEVDLCSNFPPQWLERVQVVLKTGIGQSGKNEAHLASVTSCIRNLIVFSDCPERRGGLDIIDILADLPAPYFEHPDFSAYHIQQDASLAGEKVESSPDGWKLDRFKFLPMINAVYEMRPNASWYVFLEADVYIFWDNLFRLLDQFNSQENHYFGSATPGSHGRWFAYGGAGIVLSQGLMNSLVGDGTKLSEKYQEWTLLDCCGDAVLGYVILDKTGVKLEDLYPMFSGDYPEDLGVSEQRWCNPLISLHRLSPDSLKSLWQWEQTRRAQQV</sequence>
<evidence type="ECO:0000256" key="5">
    <source>
        <dbReference type="ARBA" id="ARBA00022676"/>
    </source>
</evidence>
<evidence type="ECO:0000256" key="9">
    <source>
        <dbReference type="ARBA" id="ARBA00022968"/>
    </source>
</evidence>
<evidence type="ECO:0000259" key="12">
    <source>
        <dbReference type="Pfam" id="PF02434"/>
    </source>
</evidence>
<name>A0AA38X1H5_9EURO</name>
<comment type="similarity">
    <text evidence="3">Belongs to the glycosyltransferase 31 family. Beta3-Gal-T subfamily.</text>
</comment>
<dbReference type="GO" id="GO:0016020">
    <property type="term" value="C:membrane"/>
    <property type="evidence" value="ECO:0007669"/>
    <property type="project" value="UniProtKB-SubCell"/>
</dbReference>
<evidence type="ECO:0000256" key="2">
    <source>
        <dbReference type="ARBA" id="ARBA00004922"/>
    </source>
</evidence>
<protein>
    <recommendedName>
        <fullName evidence="4">N-acetylgalactosaminide beta-1,3-galactosyltransferase</fullName>
        <ecNumber evidence="4">2.4.1.122</ecNumber>
    </recommendedName>
</protein>
<proteinExistence type="inferred from homology"/>
<comment type="caution">
    <text evidence="13">The sequence shown here is derived from an EMBL/GenBank/DDBJ whole genome shotgun (WGS) entry which is preliminary data.</text>
</comment>